<dbReference type="AlphaFoldDB" id="A0A171KQD0"/>
<reference evidence="12 14" key="2">
    <citation type="submission" date="2019-02" db="EMBL/GenBank/DDBJ databases">
        <title>Genomic Encyclopedia of Type Strains, Phase IV (KMG-IV): sequencing the most valuable type-strain genomes for metagenomic binning, comparative biology and taxonomic classification.</title>
        <authorList>
            <person name="Goeker M."/>
        </authorList>
    </citation>
    <scope>NUCLEOTIDE SEQUENCE [LARGE SCALE GENOMIC DNA]</scope>
    <source>
        <strain evidence="12 14">DSM 16618</strain>
    </source>
</reference>
<feature type="transmembrane region" description="Helical" evidence="9">
    <location>
        <begin position="278"/>
        <end position="303"/>
    </location>
</feature>
<evidence type="ECO:0000256" key="6">
    <source>
        <dbReference type="ARBA" id="ARBA00022989"/>
    </source>
</evidence>
<dbReference type="GO" id="GO:0005886">
    <property type="term" value="C:plasma membrane"/>
    <property type="evidence" value="ECO:0007669"/>
    <property type="project" value="UniProtKB-SubCell"/>
</dbReference>
<sequence>MNNIRTLRASSATPTRPPALSLLIPVYNEADVLPLCFERVSAVLQDMDLSHEIVFVDDGSTDGSSTALAALALSQPGIKVVRLSRNFGKEAAMSAGLEHCAGAAVIILDADLQDPPELIPDMVRAWRAGADIVTMRRRSRAGDPWHKRLSAHLYYRLLNRLSDVAIPEDTGDFRLLSLRAIQALQQLPERSRYMKGIFAWIGFPTTQILYERQPRAAGRTKWNYRGLIGLAIEGITSFSIKPLRWASGVGLTVAGAGLAYGLFIATKTLLYGESVQGYPSLIAIIAFLGGVQLITMGLLGEYVGKTYIETKQRPVYLIRDVLHSQAGSARASAHATVPVQEPRHGRR</sequence>
<gene>
    <name evidence="11" type="ORF">AAV32_12550</name>
    <name evidence="12" type="ORF">EV679_0024</name>
</gene>
<keyword evidence="2" id="KW-1003">Cell membrane</keyword>
<dbReference type="EMBL" id="LBNE01000009">
    <property type="protein sequence ID" value="KKO71097.1"/>
    <property type="molecule type" value="Genomic_DNA"/>
</dbReference>
<comment type="caution">
    <text evidence="11">The sequence shown here is derived from an EMBL/GenBank/DDBJ whole genome shotgun (WGS) entry which is preliminary data.</text>
</comment>
<dbReference type="RefSeq" id="WP_068372660.1">
    <property type="nucleotide sequence ID" value="NZ_CBCSEB010000003.1"/>
</dbReference>
<evidence type="ECO:0000256" key="3">
    <source>
        <dbReference type="ARBA" id="ARBA00022676"/>
    </source>
</evidence>
<evidence type="ECO:0000313" key="12">
    <source>
        <dbReference type="EMBL" id="RZS72843.1"/>
    </source>
</evidence>
<dbReference type="Gene3D" id="3.90.550.10">
    <property type="entry name" value="Spore Coat Polysaccharide Biosynthesis Protein SpsA, Chain A"/>
    <property type="match status" value="1"/>
</dbReference>
<dbReference type="PANTHER" id="PTHR48090">
    <property type="entry name" value="UNDECAPRENYL-PHOSPHATE 4-DEOXY-4-FORMAMIDO-L-ARABINOSE TRANSFERASE-RELATED"/>
    <property type="match status" value="1"/>
</dbReference>
<evidence type="ECO:0000256" key="2">
    <source>
        <dbReference type="ARBA" id="ARBA00022475"/>
    </source>
</evidence>
<evidence type="ECO:0000256" key="4">
    <source>
        <dbReference type="ARBA" id="ARBA00022679"/>
    </source>
</evidence>
<evidence type="ECO:0000256" key="9">
    <source>
        <dbReference type="SAM" id="Phobius"/>
    </source>
</evidence>
<dbReference type="InterPro" id="IPR050256">
    <property type="entry name" value="Glycosyltransferase_2"/>
</dbReference>
<keyword evidence="4 11" id="KW-0808">Transferase</keyword>
<evidence type="ECO:0000313" key="11">
    <source>
        <dbReference type="EMBL" id="KKO71097.1"/>
    </source>
</evidence>
<dbReference type="FunFam" id="3.90.550.10:FF:000079">
    <property type="entry name" value="Probable glycosyl transferase"/>
    <property type="match status" value="1"/>
</dbReference>
<dbReference type="GeneID" id="99725043"/>
<evidence type="ECO:0000313" key="14">
    <source>
        <dbReference type="Proteomes" id="UP000292039"/>
    </source>
</evidence>
<comment type="subcellular location">
    <subcellularLocation>
        <location evidence="1">Cell membrane</location>
        <topology evidence="1">Multi-pass membrane protein</topology>
    </subcellularLocation>
</comment>
<evidence type="ECO:0000256" key="1">
    <source>
        <dbReference type="ARBA" id="ARBA00004651"/>
    </source>
</evidence>
<evidence type="ECO:0000256" key="8">
    <source>
        <dbReference type="ARBA" id="ARBA00038152"/>
    </source>
</evidence>
<dbReference type="SUPFAM" id="SSF53448">
    <property type="entry name" value="Nucleotide-diphospho-sugar transferases"/>
    <property type="match status" value="1"/>
</dbReference>
<dbReference type="InterPro" id="IPR001173">
    <property type="entry name" value="Glyco_trans_2-like"/>
</dbReference>
<evidence type="ECO:0000256" key="7">
    <source>
        <dbReference type="ARBA" id="ARBA00023136"/>
    </source>
</evidence>
<dbReference type="PANTHER" id="PTHR48090:SF1">
    <property type="entry name" value="PROPHAGE BACTOPRENOL GLUCOSYL TRANSFERASE HOMOLOG"/>
    <property type="match status" value="1"/>
</dbReference>
<keyword evidence="5 9" id="KW-0812">Transmembrane</keyword>
<name>A0A171KQD0_9BURK</name>
<dbReference type="EMBL" id="SGWZ01000001">
    <property type="protein sequence ID" value="RZS72843.1"/>
    <property type="molecule type" value="Genomic_DNA"/>
</dbReference>
<evidence type="ECO:0000259" key="10">
    <source>
        <dbReference type="Pfam" id="PF00535"/>
    </source>
</evidence>
<proteinExistence type="inferred from homology"/>
<dbReference type="GO" id="GO:0016757">
    <property type="term" value="F:glycosyltransferase activity"/>
    <property type="evidence" value="ECO:0007669"/>
    <property type="project" value="UniProtKB-KW"/>
</dbReference>
<dbReference type="InterPro" id="IPR029044">
    <property type="entry name" value="Nucleotide-diphossugar_trans"/>
</dbReference>
<feature type="transmembrane region" description="Helical" evidence="9">
    <location>
        <begin position="245"/>
        <end position="266"/>
    </location>
</feature>
<comment type="similarity">
    <text evidence="8">Belongs to the glycosyltransferase 2 family. GtrB subfamily.</text>
</comment>
<keyword evidence="7 9" id="KW-0472">Membrane</keyword>
<dbReference type="PATRIC" id="fig|206506.3.peg.2670"/>
<keyword evidence="3" id="KW-0328">Glycosyltransferase</keyword>
<evidence type="ECO:0000313" key="13">
    <source>
        <dbReference type="Proteomes" id="UP000078084"/>
    </source>
</evidence>
<dbReference type="Pfam" id="PF00535">
    <property type="entry name" value="Glycos_transf_2"/>
    <property type="match status" value="1"/>
</dbReference>
<dbReference type="Proteomes" id="UP000292039">
    <property type="component" value="Unassembled WGS sequence"/>
</dbReference>
<dbReference type="STRING" id="206506.AAV32_12550"/>
<keyword evidence="13" id="KW-1185">Reference proteome</keyword>
<organism evidence="11 13">
    <name type="scientific">Kerstersia gyiorum</name>
    <dbReference type="NCBI Taxonomy" id="206506"/>
    <lineage>
        <taxon>Bacteria</taxon>
        <taxon>Pseudomonadati</taxon>
        <taxon>Pseudomonadota</taxon>
        <taxon>Betaproteobacteria</taxon>
        <taxon>Burkholderiales</taxon>
        <taxon>Alcaligenaceae</taxon>
        <taxon>Kerstersia</taxon>
    </lineage>
</organism>
<protein>
    <submittedName>
        <fullName evidence="11">Glycosyl transferase family 2</fullName>
    </submittedName>
    <submittedName>
        <fullName evidence="12">Glycosyltransferase involved in cell wall biosynthesis</fullName>
    </submittedName>
</protein>
<accession>A0A171KQD0</accession>
<evidence type="ECO:0000256" key="5">
    <source>
        <dbReference type="ARBA" id="ARBA00022692"/>
    </source>
</evidence>
<reference evidence="11 13" key="1">
    <citation type="submission" date="2015-04" db="EMBL/GenBank/DDBJ databases">
        <title>Genome sequence of Kerstersia gyiorum CG1.</title>
        <authorList>
            <person name="Greninger A.L."/>
            <person name="Kozyreva V."/>
            <person name="Chaturvedi V."/>
        </authorList>
    </citation>
    <scope>NUCLEOTIDE SEQUENCE [LARGE SCALE GENOMIC DNA]</scope>
    <source>
        <strain evidence="11 13">CG1</strain>
    </source>
</reference>
<keyword evidence="6 9" id="KW-1133">Transmembrane helix</keyword>
<feature type="domain" description="Glycosyltransferase 2-like" evidence="10">
    <location>
        <begin position="21"/>
        <end position="182"/>
    </location>
</feature>
<dbReference type="CDD" id="cd04187">
    <property type="entry name" value="DPM1_like_bac"/>
    <property type="match status" value="1"/>
</dbReference>
<dbReference type="Proteomes" id="UP000078084">
    <property type="component" value="Unassembled WGS sequence"/>
</dbReference>